<evidence type="ECO:0000313" key="5">
    <source>
        <dbReference type="EMBL" id="CAI5777063.1"/>
    </source>
</evidence>
<feature type="repeat" description="ANK" evidence="3">
    <location>
        <begin position="422"/>
        <end position="454"/>
    </location>
</feature>
<feature type="repeat" description="ANK" evidence="3">
    <location>
        <begin position="521"/>
        <end position="553"/>
    </location>
</feature>
<feature type="repeat" description="ANK" evidence="3">
    <location>
        <begin position="298"/>
        <end position="330"/>
    </location>
</feature>
<dbReference type="Pfam" id="PF13606">
    <property type="entry name" value="Ank_3"/>
    <property type="match status" value="1"/>
</dbReference>
<gene>
    <name evidence="5" type="ORF">PODLI_1B001632</name>
</gene>
<feature type="repeat" description="ANK" evidence="3">
    <location>
        <begin position="620"/>
        <end position="652"/>
    </location>
</feature>
<dbReference type="SUPFAM" id="SSF48403">
    <property type="entry name" value="Ankyrin repeat"/>
    <property type="match status" value="2"/>
</dbReference>
<sequence>MYSAGMFTNPYATEVLRTKKDELVDGIRNPDQLLNWLIEHGIFTPEKKMVLSYYRTRTAKNSRVLDILVSQGERACRLFFYPCLKQIEPQLYNSMRSYVSNVNERIGDARRQLIGYLLEKDKGWVQKGKDPHQEKKDSPRQVLAKPEKLTQIKRKVKQDSAAVKSQDNSFNSLSIFDSVAKGNLSYLEKILKENDINAVNSEDETLLHIAAAHGHTEIIDYLIGRGAKLEVKDKKGRTPLHRAAERGHGEAVKMLLQSGANMYTLDQEGKSPLHLAHQNHHTHVLKSILKEEARRHKNQHNFLHMAALRDDSELVQAILKNGALKDAKDERGQTALGYAVSRGFEKTVQVLLEAGANIDSSIIDVAFNSNSQSLFKLLLDYSKGMSPATMVSALFKAIQKDLHGIVAALIDKGTDKNALDEAQYTPLLVACEMGKTESAKVLIEKGASLKDKTPNSSSALHLAVQAGASSIAKMLLSKGLDANIAGQGDQTPLHVAALHNKGELVDLLIDVGAKIDSVTKELLTPLHVASYKGHVEVAQKLLRRKANVNVKDKQAKTALHLAAEAGNLAMVELLLNYNADSNATDKEKKTPLHLAAMGGHLNTVKVLLAKKSRFGAKDMDGCTSMHYATINGNVEILQALLAAGKNKNIDDKNIWRKTPLHLAAEHGHSDLIHFFLSNGSAINALDNNKDTPLHCACRASHFNCVSALVSWSEGGKANLQATNSLKKTPLQVAESSPTESQAQIVTLLKKKMLLIR</sequence>
<dbReference type="InterPro" id="IPR011029">
    <property type="entry name" value="DEATH-like_dom_sf"/>
</dbReference>
<feature type="repeat" description="ANK" evidence="3">
    <location>
        <begin position="554"/>
        <end position="586"/>
    </location>
</feature>
<dbReference type="SMART" id="SM00248">
    <property type="entry name" value="ANK"/>
    <property type="match status" value="15"/>
</dbReference>
<evidence type="ECO:0000259" key="4">
    <source>
        <dbReference type="PROSITE" id="PS50209"/>
    </source>
</evidence>
<protein>
    <submittedName>
        <fullName evidence="5">Ankyrin-3-like and ANK-domain containing inflammasome adapter-like</fullName>
    </submittedName>
</protein>
<feature type="repeat" description="ANK" evidence="3">
    <location>
        <begin position="488"/>
        <end position="520"/>
    </location>
</feature>
<evidence type="ECO:0000256" key="1">
    <source>
        <dbReference type="ARBA" id="ARBA00022737"/>
    </source>
</evidence>
<dbReference type="Gene3D" id="1.25.40.20">
    <property type="entry name" value="Ankyrin repeat-containing domain"/>
    <property type="match status" value="6"/>
</dbReference>
<proteinExistence type="predicted"/>
<dbReference type="GO" id="GO:0042981">
    <property type="term" value="P:regulation of apoptotic process"/>
    <property type="evidence" value="ECO:0007669"/>
    <property type="project" value="InterPro"/>
</dbReference>
<dbReference type="InterPro" id="IPR036770">
    <property type="entry name" value="Ankyrin_rpt-contain_sf"/>
</dbReference>
<keyword evidence="1" id="KW-0677">Repeat</keyword>
<dbReference type="Proteomes" id="UP001178461">
    <property type="component" value="Chromosome 6"/>
</dbReference>
<dbReference type="SUPFAM" id="SSF47986">
    <property type="entry name" value="DEATH domain"/>
    <property type="match status" value="1"/>
</dbReference>
<dbReference type="PROSITE" id="PS50297">
    <property type="entry name" value="ANK_REP_REGION"/>
    <property type="match status" value="12"/>
</dbReference>
<dbReference type="EMBL" id="OX395131">
    <property type="protein sequence ID" value="CAI5777063.1"/>
    <property type="molecule type" value="Genomic_DNA"/>
</dbReference>
<name>A0AA35KHR6_9SAUR</name>
<dbReference type="PROSITE" id="PS50088">
    <property type="entry name" value="ANK_REPEAT"/>
    <property type="match status" value="13"/>
</dbReference>
<dbReference type="PANTHER" id="PTHR24198:SF194">
    <property type="entry name" value="INVERSIN-A"/>
    <property type="match status" value="1"/>
</dbReference>
<evidence type="ECO:0000256" key="3">
    <source>
        <dbReference type="PROSITE-ProRule" id="PRU00023"/>
    </source>
</evidence>
<dbReference type="InterPro" id="IPR002110">
    <property type="entry name" value="Ankyrin_rpt"/>
</dbReference>
<dbReference type="InterPro" id="IPR001315">
    <property type="entry name" value="CARD"/>
</dbReference>
<feature type="repeat" description="ANK" evidence="3">
    <location>
        <begin position="235"/>
        <end position="267"/>
    </location>
</feature>
<dbReference type="PANTHER" id="PTHR24198">
    <property type="entry name" value="ANKYRIN REPEAT AND PROTEIN KINASE DOMAIN-CONTAINING PROTEIN"/>
    <property type="match status" value="1"/>
</dbReference>
<organism evidence="5 6">
    <name type="scientific">Podarcis lilfordi</name>
    <name type="common">Lilford's wall lizard</name>
    <dbReference type="NCBI Taxonomy" id="74358"/>
    <lineage>
        <taxon>Eukaryota</taxon>
        <taxon>Metazoa</taxon>
        <taxon>Chordata</taxon>
        <taxon>Craniata</taxon>
        <taxon>Vertebrata</taxon>
        <taxon>Euteleostomi</taxon>
        <taxon>Lepidosauria</taxon>
        <taxon>Squamata</taxon>
        <taxon>Bifurcata</taxon>
        <taxon>Unidentata</taxon>
        <taxon>Episquamata</taxon>
        <taxon>Laterata</taxon>
        <taxon>Lacertibaenia</taxon>
        <taxon>Lacertidae</taxon>
        <taxon>Podarcis</taxon>
    </lineage>
</organism>
<keyword evidence="2 3" id="KW-0040">ANK repeat</keyword>
<evidence type="ECO:0000313" key="6">
    <source>
        <dbReference type="Proteomes" id="UP001178461"/>
    </source>
</evidence>
<dbReference type="Pfam" id="PF00023">
    <property type="entry name" value="Ank"/>
    <property type="match status" value="1"/>
</dbReference>
<feature type="repeat" description="ANK" evidence="3">
    <location>
        <begin position="587"/>
        <end position="619"/>
    </location>
</feature>
<dbReference type="PRINTS" id="PR01415">
    <property type="entry name" value="ANKYRIN"/>
</dbReference>
<dbReference type="Gene3D" id="1.10.533.10">
    <property type="entry name" value="Death Domain, Fas"/>
    <property type="match status" value="1"/>
</dbReference>
<dbReference type="Pfam" id="PF12796">
    <property type="entry name" value="Ank_2"/>
    <property type="match status" value="5"/>
</dbReference>
<accession>A0AA35KHR6</accession>
<feature type="domain" description="CARD" evidence="4">
    <location>
        <begin position="8"/>
        <end position="80"/>
    </location>
</feature>
<dbReference type="AlphaFoldDB" id="A0AA35KHR6"/>
<evidence type="ECO:0000256" key="2">
    <source>
        <dbReference type="ARBA" id="ARBA00023043"/>
    </source>
</evidence>
<dbReference type="PROSITE" id="PS50209">
    <property type="entry name" value="CARD"/>
    <property type="match status" value="1"/>
</dbReference>
<reference evidence="5" key="1">
    <citation type="submission" date="2022-12" db="EMBL/GenBank/DDBJ databases">
        <authorList>
            <person name="Alioto T."/>
            <person name="Alioto T."/>
            <person name="Gomez Garrido J."/>
        </authorList>
    </citation>
    <scope>NUCLEOTIDE SEQUENCE</scope>
</reference>
<feature type="repeat" description="ANK" evidence="3">
    <location>
        <begin position="455"/>
        <end position="487"/>
    </location>
</feature>
<dbReference type="Pfam" id="PF00619">
    <property type="entry name" value="CARD"/>
    <property type="match status" value="1"/>
</dbReference>
<keyword evidence="6" id="KW-1185">Reference proteome</keyword>
<dbReference type="CDD" id="cd01671">
    <property type="entry name" value="CARD"/>
    <property type="match status" value="1"/>
</dbReference>
<feature type="repeat" description="ANK" evidence="3">
    <location>
        <begin position="202"/>
        <end position="234"/>
    </location>
</feature>
<feature type="repeat" description="ANK" evidence="3">
    <location>
        <begin position="268"/>
        <end position="300"/>
    </location>
</feature>
<feature type="repeat" description="ANK" evidence="3">
    <location>
        <begin position="655"/>
        <end position="687"/>
    </location>
</feature>
<feature type="repeat" description="ANK" evidence="3">
    <location>
        <begin position="331"/>
        <end position="359"/>
    </location>
</feature>